<dbReference type="GO" id="GO:0006302">
    <property type="term" value="P:double-strand break repair"/>
    <property type="evidence" value="ECO:0007669"/>
    <property type="project" value="TreeGrafter"/>
</dbReference>
<evidence type="ECO:0000256" key="3">
    <source>
        <dbReference type="ARBA" id="ARBA00012483"/>
    </source>
</evidence>
<dbReference type="OrthoDB" id="6105938at2759"/>
<keyword evidence="9" id="KW-0862">Zinc</keyword>
<dbReference type="Pfam" id="PF13445">
    <property type="entry name" value="zf-RING_UBOX"/>
    <property type="match status" value="1"/>
</dbReference>
<feature type="compositionally biased region" description="Pro residues" evidence="12">
    <location>
        <begin position="182"/>
        <end position="196"/>
    </location>
</feature>
<evidence type="ECO:0000256" key="4">
    <source>
        <dbReference type="ARBA" id="ARBA00022679"/>
    </source>
</evidence>
<evidence type="ECO:0000259" key="13">
    <source>
        <dbReference type="PROSITE" id="PS50089"/>
    </source>
</evidence>
<dbReference type="EC" id="2.3.2.27" evidence="3"/>
<evidence type="ECO:0000256" key="10">
    <source>
        <dbReference type="ARBA" id="ARBA00023242"/>
    </source>
</evidence>
<keyword evidence="7 11" id="KW-0863">Zinc-finger</keyword>
<proteinExistence type="predicted"/>
<keyword evidence="4" id="KW-0808">Transferase</keyword>
<gene>
    <name evidence="14" type="ORF">C2E21_6353</name>
</gene>
<dbReference type="SMART" id="SM00184">
    <property type="entry name" value="RING"/>
    <property type="match status" value="1"/>
</dbReference>
<keyword evidence="10" id="KW-0539">Nucleus</keyword>
<dbReference type="Gene3D" id="3.30.40.10">
    <property type="entry name" value="Zinc/RING finger domain, C3HC4 (zinc finger)"/>
    <property type="match status" value="1"/>
</dbReference>
<organism evidence="14 15">
    <name type="scientific">Chlorella sorokiniana</name>
    <name type="common">Freshwater green alga</name>
    <dbReference type="NCBI Taxonomy" id="3076"/>
    <lineage>
        <taxon>Eukaryota</taxon>
        <taxon>Viridiplantae</taxon>
        <taxon>Chlorophyta</taxon>
        <taxon>core chlorophytes</taxon>
        <taxon>Trebouxiophyceae</taxon>
        <taxon>Chlorellales</taxon>
        <taxon>Chlorellaceae</taxon>
        <taxon>Chlorella clade</taxon>
        <taxon>Chlorella</taxon>
    </lineage>
</organism>
<dbReference type="InterPro" id="IPR001841">
    <property type="entry name" value="Znf_RING"/>
</dbReference>
<feature type="compositionally biased region" description="Low complexity" evidence="12">
    <location>
        <begin position="197"/>
        <end position="222"/>
    </location>
</feature>
<dbReference type="GO" id="GO:0008270">
    <property type="term" value="F:zinc ion binding"/>
    <property type="evidence" value="ECO:0007669"/>
    <property type="project" value="UniProtKB-KW"/>
</dbReference>
<dbReference type="InterPro" id="IPR027370">
    <property type="entry name" value="Znf-RING_euk"/>
</dbReference>
<keyword evidence="5" id="KW-0479">Metal-binding</keyword>
<dbReference type="GO" id="GO:0061630">
    <property type="term" value="F:ubiquitin protein ligase activity"/>
    <property type="evidence" value="ECO:0007669"/>
    <property type="project" value="UniProtKB-EC"/>
</dbReference>
<dbReference type="SUPFAM" id="SSF57850">
    <property type="entry name" value="RING/U-box"/>
    <property type="match status" value="1"/>
</dbReference>
<evidence type="ECO:0000256" key="6">
    <source>
        <dbReference type="ARBA" id="ARBA00022763"/>
    </source>
</evidence>
<dbReference type="EMBL" id="LHPG02000012">
    <property type="protein sequence ID" value="PRW44972.1"/>
    <property type="molecule type" value="Genomic_DNA"/>
</dbReference>
<feature type="region of interest" description="Disordered" evidence="12">
    <location>
        <begin position="174"/>
        <end position="268"/>
    </location>
</feature>
<evidence type="ECO:0000313" key="15">
    <source>
        <dbReference type="Proteomes" id="UP000239899"/>
    </source>
</evidence>
<evidence type="ECO:0000256" key="11">
    <source>
        <dbReference type="PROSITE-ProRule" id="PRU00175"/>
    </source>
</evidence>
<evidence type="ECO:0000256" key="7">
    <source>
        <dbReference type="ARBA" id="ARBA00022771"/>
    </source>
</evidence>
<evidence type="ECO:0000256" key="2">
    <source>
        <dbReference type="ARBA" id="ARBA00004123"/>
    </source>
</evidence>
<comment type="caution">
    <text evidence="14">The sequence shown here is derived from an EMBL/GenBank/DDBJ whole genome shotgun (WGS) entry which is preliminary data.</text>
</comment>
<dbReference type="GO" id="GO:0031491">
    <property type="term" value="F:nucleosome binding"/>
    <property type="evidence" value="ECO:0007669"/>
    <property type="project" value="TreeGrafter"/>
</dbReference>
<dbReference type="PROSITE" id="PS50089">
    <property type="entry name" value="ZF_RING_2"/>
    <property type="match status" value="1"/>
</dbReference>
<dbReference type="InterPro" id="IPR051657">
    <property type="entry name" value="RNF168/RNF169_E3_ubiq-ligase"/>
</dbReference>
<evidence type="ECO:0000256" key="8">
    <source>
        <dbReference type="ARBA" id="ARBA00022786"/>
    </source>
</evidence>
<name>A0A2P6TL01_CHLSO</name>
<dbReference type="GO" id="GO:0005634">
    <property type="term" value="C:nucleus"/>
    <property type="evidence" value="ECO:0007669"/>
    <property type="project" value="UniProtKB-SubCell"/>
</dbReference>
<evidence type="ECO:0000256" key="5">
    <source>
        <dbReference type="ARBA" id="ARBA00022723"/>
    </source>
</evidence>
<accession>A0A2P6TL01</accession>
<protein>
    <recommendedName>
        <fullName evidence="3">RING-type E3 ubiquitin transferase</fullName>
        <ecNumber evidence="3">2.3.2.27</ecNumber>
    </recommendedName>
</protein>
<evidence type="ECO:0000256" key="9">
    <source>
        <dbReference type="ARBA" id="ARBA00022833"/>
    </source>
</evidence>
<dbReference type="InterPro" id="IPR013083">
    <property type="entry name" value="Znf_RING/FYVE/PHD"/>
</dbReference>
<dbReference type="GO" id="GO:0035861">
    <property type="term" value="C:site of double-strand break"/>
    <property type="evidence" value="ECO:0007669"/>
    <property type="project" value="TreeGrafter"/>
</dbReference>
<reference evidence="14 15" key="1">
    <citation type="journal article" date="2018" name="Plant J.">
        <title>Genome sequences of Chlorella sorokiniana UTEX 1602 and Micractinium conductrix SAG 241.80: implications to maltose excretion by a green alga.</title>
        <authorList>
            <person name="Arriola M.B."/>
            <person name="Velmurugan N."/>
            <person name="Zhang Y."/>
            <person name="Plunkett M.H."/>
            <person name="Hondzo H."/>
            <person name="Barney B.M."/>
        </authorList>
    </citation>
    <scope>NUCLEOTIDE SEQUENCE [LARGE SCALE GENOMIC DNA]</scope>
    <source>
        <strain evidence="15">UTEX 1602</strain>
    </source>
</reference>
<dbReference type="Proteomes" id="UP000239899">
    <property type="component" value="Unassembled WGS sequence"/>
</dbReference>
<keyword evidence="8" id="KW-0833">Ubl conjugation pathway</keyword>
<evidence type="ECO:0000256" key="12">
    <source>
        <dbReference type="SAM" id="MobiDB-lite"/>
    </source>
</evidence>
<evidence type="ECO:0000313" key="14">
    <source>
        <dbReference type="EMBL" id="PRW44972.1"/>
    </source>
</evidence>
<evidence type="ECO:0000256" key="1">
    <source>
        <dbReference type="ARBA" id="ARBA00000900"/>
    </source>
</evidence>
<comment type="catalytic activity">
    <reaction evidence="1">
        <text>S-ubiquitinyl-[E2 ubiquitin-conjugating enzyme]-L-cysteine + [acceptor protein]-L-lysine = [E2 ubiquitin-conjugating enzyme]-L-cysteine + N(6)-ubiquitinyl-[acceptor protein]-L-lysine.</text>
        <dbReference type="EC" id="2.3.2.27"/>
    </reaction>
</comment>
<dbReference type="AlphaFoldDB" id="A0A2P6TL01"/>
<keyword evidence="15" id="KW-1185">Reference proteome</keyword>
<feature type="domain" description="RING-type" evidence="13">
    <location>
        <begin position="41"/>
        <end position="84"/>
    </location>
</feature>
<dbReference type="PANTHER" id="PTHR23328">
    <property type="entry name" value="RING-TYPE DOMAIN-CONTAINING PROTEIN"/>
    <property type="match status" value="1"/>
</dbReference>
<keyword evidence="6" id="KW-0227">DNA damage</keyword>
<comment type="subcellular location">
    <subcellularLocation>
        <location evidence="2">Nucleus</location>
    </subcellularLocation>
</comment>
<dbReference type="STRING" id="3076.A0A2P6TL01"/>
<sequence>MDNCENQPAFANTPGVACASSGGCPSLPEDLLTRIREELTCAICFDVATRPATLPCGHSACRRCLNAAVAVAVPADKRRCPVCRAQLPIGLPPLAINSTLKNIAELLLPEECKERAGTTPEEERRPQEWMQRVLLCTRGRAVSLHTTHEINAQAHRSAVAGLNALLGVMEERWPEARQRPPARSPAPAAAPAPARSPAPAAAAAPAGSPAPARSPAPAVQPAHRATPRTARQPAVPGSQQRVEQPRWRSAAARDPPPARNDARGDRTPAAARRLAEFASPQAGQPMPAGQPEAPLDVQPAAFPDVLPSPEAAGAAPQPLLTTANRQGVVPSPPLLLRTARQAAIAELAEQLGMMRLGGLGGLVEAAAPPAEQAQQEVPAAEGGG</sequence>
<dbReference type="PANTHER" id="PTHR23328:SF0">
    <property type="entry name" value="RING-TYPE DOMAIN-CONTAINING PROTEIN"/>
    <property type="match status" value="1"/>
</dbReference>